<dbReference type="SMART" id="SM00132">
    <property type="entry name" value="LIM"/>
    <property type="match status" value="1"/>
</dbReference>
<dbReference type="FunFam" id="2.10.110.10:FF:000046">
    <property type="entry name" value="LIM/homeobox protein Lhx1"/>
    <property type="match status" value="1"/>
</dbReference>
<dbReference type="GO" id="GO:0005634">
    <property type="term" value="C:nucleus"/>
    <property type="evidence" value="ECO:0007669"/>
    <property type="project" value="UniProtKB-SubCell"/>
</dbReference>
<dbReference type="CDD" id="cd09375">
    <property type="entry name" value="LIM2_Lhx1_Lhx5"/>
    <property type="match status" value="1"/>
</dbReference>
<keyword evidence="7" id="KW-0539">Nucleus</keyword>
<dbReference type="InterPro" id="IPR050453">
    <property type="entry name" value="LIM_Homeobox_TF"/>
</dbReference>
<dbReference type="PANTHER" id="PTHR24208">
    <property type="entry name" value="LIM/HOMEOBOX PROTEIN LHX"/>
    <property type="match status" value="1"/>
</dbReference>
<evidence type="ECO:0000256" key="3">
    <source>
        <dbReference type="ARBA" id="ARBA00022833"/>
    </source>
</evidence>
<name>A0A9P0F6H2_BEMTA</name>
<dbReference type="PROSITE" id="PS50023">
    <property type="entry name" value="LIM_DOMAIN_2"/>
    <property type="match status" value="1"/>
</dbReference>
<protein>
    <recommendedName>
        <fullName evidence="9">LIM zinc-binding domain-containing protein</fullName>
    </recommendedName>
</protein>
<dbReference type="GO" id="GO:0008270">
    <property type="term" value="F:zinc ion binding"/>
    <property type="evidence" value="ECO:0007669"/>
    <property type="project" value="InterPro"/>
</dbReference>
<dbReference type="GO" id="GO:0000981">
    <property type="term" value="F:DNA-binding transcription factor activity, RNA polymerase II-specific"/>
    <property type="evidence" value="ECO:0007669"/>
    <property type="project" value="TreeGrafter"/>
</dbReference>
<dbReference type="PROSITE" id="PS00478">
    <property type="entry name" value="LIM_DOMAIN_1"/>
    <property type="match status" value="1"/>
</dbReference>
<dbReference type="Pfam" id="PF00412">
    <property type="entry name" value="LIM"/>
    <property type="match status" value="1"/>
</dbReference>
<evidence type="ECO:0000256" key="7">
    <source>
        <dbReference type="ARBA" id="ARBA00023242"/>
    </source>
</evidence>
<evidence type="ECO:0000256" key="2">
    <source>
        <dbReference type="ARBA" id="ARBA00022723"/>
    </source>
</evidence>
<evidence type="ECO:0000256" key="4">
    <source>
        <dbReference type="ARBA" id="ARBA00023038"/>
    </source>
</evidence>
<dbReference type="AlphaFoldDB" id="A0A9P0F6H2"/>
<evidence type="ECO:0000256" key="8">
    <source>
        <dbReference type="PROSITE-ProRule" id="PRU00125"/>
    </source>
</evidence>
<dbReference type="Gene3D" id="2.10.110.10">
    <property type="entry name" value="Cysteine Rich Protein"/>
    <property type="match status" value="1"/>
</dbReference>
<feature type="domain" description="LIM zinc-binding" evidence="9">
    <location>
        <begin position="108"/>
        <end position="171"/>
    </location>
</feature>
<evidence type="ECO:0000256" key="1">
    <source>
        <dbReference type="ARBA" id="ARBA00004123"/>
    </source>
</evidence>
<dbReference type="InterPro" id="IPR049619">
    <property type="entry name" value="Lhx1/5_LIM2"/>
</dbReference>
<keyword evidence="11" id="KW-1185">Reference proteome</keyword>
<evidence type="ECO:0000256" key="5">
    <source>
        <dbReference type="ARBA" id="ARBA00023125"/>
    </source>
</evidence>
<dbReference type="EMBL" id="OU963867">
    <property type="protein sequence ID" value="CAH0391789.1"/>
    <property type="molecule type" value="Genomic_DNA"/>
</dbReference>
<dbReference type="GO" id="GO:0030182">
    <property type="term" value="P:neuron differentiation"/>
    <property type="evidence" value="ECO:0007669"/>
    <property type="project" value="TreeGrafter"/>
</dbReference>
<accession>A0A9P0F6H2</accession>
<proteinExistence type="predicted"/>
<organism evidence="10 11">
    <name type="scientific">Bemisia tabaci</name>
    <name type="common">Sweetpotato whitefly</name>
    <name type="synonym">Aleurodes tabaci</name>
    <dbReference type="NCBI Taxonomy" id="7038"/>
    <lineage>
        <taxon>Eukaryota</taxon>
        <taxon>Metazoa</taxon>
        <taxon>Ecdysozoa</taxon>
        <taxon>Arthropoda</taxon>
        <taxon>Hexapoda</taxon>
        <taxon>Insecta</taxon>
        <taxon>Pterygota</taxon>
        <taxon>Neoptera</taxon>
        <taxon>Paraneoptera</taxon>
        <taxon>Hemiptera</taxon>
        <taxon>Sternorrhyncha</taxon>
        <taxon>Aleyrodoidea</taxon>
        <taxon>Aleyrodidae</taxon>
        <taxon>Aleyrodinae</taxon>
        <taxon>Bemisia</taxon>
    </lineage>
</organism>
<comment type="subcellular location">
    <subcellularLocation>
        <location evidence="1">Nucleus</location>
    </subcellularLocation>
</comment>
<evidence type="ECO:0000259" key="9">
    <source>
        <dbReference type="PROSITE" id="PS50023"/>
    </source>
</evidence>
<dbReference type="SUPFAM" id="SSF57716">
    <property type="entry name" value="Glucocorticoid receptor-like (DNA-binding domain)"/>
    <property type="match status" value="1"/>
</dbReference>
<evidence type="ECO:0000313" key="11">
    <source>
        <dbReference type="Proteomes" id="UP001152759"/>
    </source>
</evidence>
<evidence type="ECO:0000256" key="6">
    <source>
        <dbReference type="ARBA" id="ARBA00023155"/>
    </source>
</evidence>
<sequence>MHPFILVSMTMARRALLHVQLRRRLNNNPCRNDNGPRRVDQIDLHHSFLRNPVAIAKFHAVVNAFTRPGSGATMQLRFCACVPSPASQRMQCYAHILPCSRKQPRYGTKCGGCGEGIPPNDLVRKAREKVFHLNCFTCMHCRKQLSTGEELYVLENNRFMCKEDYMSRQNSHESSININEW</sequence>
<evidence type="ECO:0000313" key="10">
    <source>
        <dbReference type="EMBL" id="CAH0391789.1"/>
    </source>
</evidence>
<reference evidence="10" key="1">
    <citation type="submission" date="2021-12" db="EMBL/GenBank/DDBJ databases">
        <authorList>
            <person name="King R."/>
        </authorList>
    </citation>
    <scope>NUCLEOTIDE SEQUENCE</scope>
</reference>
<keyword evidence="6" id="KW-0371">Homeobox</keyword>
<dbReference type="PANTHER" id="PTHR24208:SF105">
    <property type="entry name" value="DLIM1"/>
    <property type="match status" value="1"/>
</dbReference>
<dbReference type="Proteomes" id="UP001152759">
    <property type="component" value="Chromosome 6"/>
</dbReference>
<dbReference type="GO" id="GO:0000977">
    <property type="term" value="F:RNA polymerase II transcription regulatory region sequence-specific DNA binding"/>
    <property type="evidence" value="ECO:0007669"/>
    <property type="project" value="TreeGrafter"/>
</dbReference>
<keyword evidence="3 8" id="KW-0862">Zinc</keyword>
<keyword evidence="4 8" id="KW-0440">LIM domain</keyword>
<keyword evidence="5" id="KW-0238">DNA-binding</keyword>
<keyword evidence="2 8" id="KW-0479">Metal-binding</keyword>
<gene>
    <name evidence="10" type="ORF">BEMITA_LOCUS10375</name>
</gene>
<dbReference type="InterPro" id="IPR001781">
    <property type="entry name" value="Znf_LIM"/>
</dbReference>